<dbReference type="AlphaFoldDB" id="A0A1H0CBY8"/>
<organism evidence="1 2">
    <name type="scientific">Allokutzneria albata</name>
    <name type="common">Kibdelosporangium albatum</name>
    <dbReference type="NCBI Taxonomy" id="211114"/>
    <lineage>
        <taxon>Bacteria</taxon>
        <taxon>Bacillati</taxon>
        <taxon>Actinomycetota</taxon>
        <taxon>Actinomycetes</taxon>
        <taxon>Pseudonocardiales</taxon>
        <taxon>Pseudonocardiaceae</taxon>
        <taxon>Allokutzneria</taxon>
    </lineage>
</organism>
<evidence type="ECO:0000313" key="1">
    <source>
        <dbReference type="EMBL" id="SDN55346.1"/>
    </source>
</evidence>
<evidence type="ECO:0000313" key="2">
    <source>
        <dbReference type="Proteomes" id="UP000183376"/>
    </source>
</evidence>
<proteinExistence type="predicted"/>
<dbReference type="EMBL" id="LT629701">
    <property type="protein sequence ID" value="SDN55346.1"/>
    <property type="molecule type" value="Genomic_DNA"/>
</dbReference>
<gene>
    <name evidence="1" type="ORF">SAMN04489726_7136</name>
</gene>
<sequence>MPLDAVIRPRFGDAVSVGTDDAGRPALYVDISGGITISVEVDNERGSQELAAVFARGLSEMAQRFAELCEADRADMEGGLTS</sequence>
<accession>A0A1H0CBY8</accession>
<dbReference type="RefSeq" id="WP_248784727.1">
    <property type="nucleotide sequence ID" value="NZ_JOEF01000001.1"/>
</dbReference>
<protein>
    <submittedName>
        <fullName evidence="1">Uncharacterized protein</fullName>
    </submittedName>
</protein>
<reference evidence="1 2" key="1">
    <citation type="submission" date="2016-10" db="EMBL/GenBank/DDBJ databases">
        <authorList>
            <person name="de Groot N.N."/>
        </authorList>
    </citation>
    <scope>NUCLEOTIDE SEQUENCE [LARGE SCALE GENOMIC DNA]</scope>
    <source>
        <strain evidence="1 2">DSM 44149</strain>
    </source>
</reference>
<name>A0A1H0CBY8_ALLAB</name>
<dbReference type="Proteomes" id="UP000183376">
    <property type="component" value="Chromosome I"/>
</dbReference>
<dbReference type="STRING" id="211114.SAMN04489726_7136"/>
<keyword evidence="2" id="KW-1185">Reference proteome</keyword>